<accession>A0ABT0KL26</accession>
<reference evidence="2 3" key="1">
    <citation type="submission" date="2022-01" db="EMBL/GenBank/DDBJ databases">
        <title>Whole genome-based taxonomy of the Shewanellaceae.</title>
        <authorList>
            <person name="Martin-Rodriguez A.J."/>
        </authorList>
    </citation>
    <scope>NUCLEOTIDE SEQUENCE [LARGE SCALE GENOMIC DNA]</scope>
    <source>
        <strain evidence="2 3">DSM 24955</strain>
    </source>
</reference>
<evidence type="ECO:0000313" key="2">
    <source>
        <dbReference type="EMBL" id="MCL1044438.1"/>
    </source>
</evidence>
<feature type="chain" id="PRO_5046073821" description="Secreted protein" evidence="1">
    <location>
        <begin position="25"/>
        <end position="218"/>
    </location>
</feature>
<dbReference type="EMBL" id="JAKIKU010000002">
    <property type="protein sequence ID" value="MCL1044438.1"/>
    <property type="molecule type" value="Genomic_DNA"/>
</dbReference>
<gene>
    <name evidence="2" type="ORF">L2737_03710</name>
</gene>
<sequence length="218" mass="23831">MKASATLIISGGLLLLSPSNNVVAKEPPPYINAITANSDAGGGSEEKQLSIFSNKVSFELPVGWKMAFNSEKGNMYKAEFVPAGESLNDWSALFCIQGFEGLATDIDSTQFLNRFADTYKDSCQGSVTYEQLGTTQIGGKEAVHGIIGCTNMKNMYGGATARTRQGEIGYYAVLKDTEDLYLLHKSMRGEVFNESNPPLNGSNHRDFISKMLQLKFQR</sequence>
<proteinExistence type="predicted"/>
<keyword evidence="1" id="KW-0732">Signal</keyword>
<keyword evidence="3" id="KW-1185">Reference proteome</keyword>
<evidence type="ECO:0008006" key="4">
    <source>
        <dbReference type="Google" id="ProtNLM"/>
    </source>
</evidence>
<evidence type="ECO:0000256" key="1">
    <source>
        <dbReference type="SAM" id="SignalP"/>
    </source>
</evidence>
<organism evidence="2 3">
    <name type="scientific">Shewanella electrodiphila</name>
    <dbReference type="NCBI Taxonomy" id="934143"/>
    <lineage>
        <taxon>Bacteria</taxon>
        <taxon>Pseudomonadati</taxon>
        <taxon>Pseudomonadota</taxon>
        <taxon>Gammaproteobacteria</taxon>
        <taxon>Alteromonadales</taxon>
        <taxon>Shewanellaceae</taxon>
        <taxon>Shewanella</taxon>
    </lineage>
</organism>
<dbReference type="Proteomes" id="UP001202134">
    <property type="component" value="Unassembled WGS sequence"/>
</dbReference>
<name>A0ABT0KL26_9GAMM</name>
<feature type="signal peptide" evidence="1">
    <location>
        <begin position="1"/>
        <end position="24"/>
    </location>
</feature>
<comment type="caution">
    <text evidence="2">The sequence shown here is derived from an EMBL/GenBank/DDBJ whole genome shotgun (WGS) entry which is preliminary data.</text>
</comment>
<protein>
    <recommendedName>
        <fullName evidence="4">Secreted protein</fullName>
    </recommendedName>
</protein>
<evidence type="ECO:0000313" key="3">
    <source>
        <dbReference type="Proteomes" id="UP001202134"/>
    </source>
</evidence>
<dbReference type="RefSeq" id="WP_102528936.1">
    <property type="nucleotide sequence ID" value="NZ_JAKIKU010000002.1"/>
</dbReference>